<keyword evidence="3" id="KW-1185">Reference proteome</keyword>
<dbReference type="Proteomes" id="UP000642488">
    <property type="component" value="Unassembled WGS sequence"/>
</dbReference>
<feature type="region of interest" description="Disordered" evidence="1">
    <location>
        <begin position="144"/>
        <end position="171"/>
    </location>
</feature>
<comment type="caution">
    <text evidence="2">The sequence shown here is derived from an EMBL/GenBank/DDBJ whole genome shotgun (WGS) entry which is preliminary data.</text>
</comment>
<dbReference type="EMBL" id="JAEKPD010000013">
    <property type="protein sequence ID" value="MBJ3763673.1"/>
    <property type="molecule type" value="Genomic_DNA"/>
</dbReference>
<name>A0A934IAU2_9RHOB</name>
<gene>
    <name evidence="2" type="ORF">ILP92_13025</name>
</gene>
<evidence type="ECO:0000313" key="3">
    <source>
        <dbReference type="Proteomes" id="UP000642488"/>
    </source>
</evidence>
<feature type="region of interest" description="Disordered" evidence="1">
    <location>
        <begin position="46"/>
        <end position="72"/>
    </location>
</feature>
<accession>A0A934IAU2</accession>
<evidence type="ECO:0000256" key="1">
    <source>
        <dbReference type="SAM" id="MobiDB-lite"/>
    </source>
</evidence>
<proteinExistence type="predicted"/>
<organism evidence="2 3">
    <name type="scientific">Palleronia pontilimi</name>
    <dbReference type="NCBI Taxonomy" id="1964209"/>
    <lineage>
        <taxon>Bacteria</taxon>
        <taxon>Pseudomonadati</taxon>
        <taxon>Pseudomonadota</taxon>
        <taxon>Alphaproteobacteria</taxon>
        <taxon>Rhodobacterales</taxon>
        <taxon>Roseobacteraceae</taxon>
        <taxon>Palleronia</taxon>
    </lineage>
</organism>
<dbReference type="AlphaFoldDB" id="A0A934IAU2"/>
<feature type="compositionally biased region" description="Low complexity" evidence="1">
    <location>
        <begin position="57"/>
        <end position="66"/>
    </location>
</feature>
<dbReference type="RefSeq" id="WP_198916848.1">
    <property type="nucleotide sequence ID" value="NZ_JAEKPD010000013.1"/>
</dbReference>
<reference evidence="2" key="1">
    <citation type="submission" date="2020-12" db="EMBL/GenBank/DDBJ databases">
        <title>Bacterial taxonomy.</title>
        <authorList>
            <person name="Pan X."/>
        </authorList>
    </citation>
    <scope>NUCLEOTIDE SEQUENCE</scope>
    <source>
        <strain evidence="2">KCTC 52957</strain>
    </source>
</reference>
<protein>
    <submittedName>
        <fullName evidence="2">Uncharacterized protein</fullName>
    </submittedName>
</protein>
<evidence type="ECO:0000313" key="2">
    <source>
        <dbReference type="EMBL" id="MBJ3763673.1"/>
    </source>
</evidence>
<sequence length="171" mass="17816">MTHSTDAASLPDLAASLPSGPAAILEVLKARGRISAEQVSLLQAMMSGDTPPPDAPGAPSDPGADSETQIPSHAADLLERADLRIGWLETVLAHVAQGLGACPRCLGGDPACPDCDGDGLPGSRPPHREAFDYFVLPVLDRLKRPRRRPTDAQAPSAIGRMSVAATRSQVD</sequence>